<dbReference type="Gene3D" id="3.40.630.10">
    <property type="entry name" value="Zn peptidases"/>
    <property type="match status" value="1"/>
</dbReference>
<keyword evidence="4" id="KW-0378">Hydrolase</keyword>
<dbReference type="PANTHER" id="PTHR43808:SF8">
    <property type="entry name" value="PEPTIDASE M20 DIMERISATION DOMAIN-CONTAINING PROTEIN"/>
    <property type="match status" value="1"/>
</dbReference>
<dbReference type="GO" id="GO:0046872">
    <property type="term" value="F:metal ion binding"/>
    <property type="evidence" value="ECO:0007669"/>
    <property type="project" value="UniProtKB-KW"/>
</dbReference>
<accession>A0A3T0RYM4</accession>
<dbReference type="Proteomes" id="UP000285875">
    <property type="component" value="Chromosome"/>
</dbReference>
<gene>
    <name evidence="7" type="ORF">C0Z10_05005</name>
</gene>
<evidence type="ECO:0000256" key="1">
    <source>
        <dbReference type="ARBA" id="ARBA00001947"/>
    </source>
</evidence>
<organism evidence="7 8">
    <name type="scientific">Acidipropionibacterium jensenii</name>
    <dbReference type="NCBI Taxonomy" id="1749"/>
    <lineage>
        <taxon>Bacteria</taxon>
        <taxon>Bacillati</taxon>
        <taxon>Actinomycetota</taxon>
        <taxon>Actinomycetes</taxon>
        <taxon>Propionibacteriales</taxon>
        <taxon>Propionibacteriaceae</taxon>
        <taxon>Acidipropionibacterium</taxon>
    </lineage>
</organism>
<dbReference type="EMBL" id="CP025570">
    <property type="protein sequence ID" value="AZZ39216.1"/>
    <property type="molecule type" value="Genomic_DNA"/>
</dbReference>
<dbReference type="PROSITE" id="PS00759">
    <property type="entry name" value="ARGE_DAPE_CPG2_2"/>
    <property type="match status" value="1"/>
</dbReference>
<dbReference type="InterPro" id="IPR011650">
    <property type="entry name" value="Peptidase_M20_dimer"/>
</dbReference>
<proteinExistence type="inferred from homology"/>
<dbReference type="SUPFAM" id="SSF55031">
    <property type="entry name" value="Bacterial exopeptidase dimerisation domain"/>
    <property type="match status" value="1"/>
</dbReference>
<evidence type="ECO:0000259" key="6">
    <source>
        <dbReference type="Pfam" id="PF07687"/>
    </source>
</evidence>
<dbReference type="InterPro" id="IPR001261">
    <property type="entry name" value="ArgE/DapE_CS"/>
</dbReference>
<evidence type="ECO:0000256" key="2">
    <source>
        <dbReference type="ARBA" id="ARBA00006247"/>
    </source>
</evidence>
<evidence type="ECO:0000256" key="4">
    <source>
        <dbReference type="ARBA" id="ARBA00022801"/>
    </source>
</evidence>
<dbReference type="PANTHER" id="PTHR43808">
    <property type="entry name" value="ACETYLORNITHINE DEACETYLASE"/>
    <property type="match status" value="1"/>
</dbReference>
<dbReference type="GO" id="GO:0016787">
    <property type="term" value="F:hydrolase activity"/>
    <property type="evidence" value="ECO:0007669"/>
    <property type="project" value="UniProtKB-KW"/>
</dbReference>
<dbReference type="FunFam" id="1.10.150.900:FF:000002">
    <property type="entry name" value="M20/M25/M40 family peptidase"/>
    <property type="match status" value="1"/>
</dbReference>
<keyword evidence="5" id="KW-0862">Zinc</keyword>
<dbReference type="KEGG" id="aji:C0Z10_05005"/>
<comment type="similarity">
    <text evidence="2">Belongs to the peptidase M20A family.</text>
</comment>
<dbReference type="RefSeq" id="WP_097798656.1">
    <property type="nucleotide sequence ID" value="NZ_CP025570.1"/>
</dbReference>
<dbReference type="InterPro" id="IPR002933">
    <property type="entry name" value="Peptidase_M20"/>
</dbReference>
<dbReference type="Gene3D" id="1.10.150.900">
    <property type="match status" value="1"/>
</dbReference>
<dbReference type="Pfam" id="PF07687">
    <property type="entry name" value="M20_dimer"/>
    <property type="match status" value="1"/>
</dbReference>
<dbReference type="InterPro" id="IPR050072">
    <property type="entry name" value="Peptidase_M20A"/>
</dbReference>
<feature type="domain" description="Peptidase M20 dimerisation" evidence="6">
    <location>
        <begin position="207"/>
        <end position="337"/>
    </location>
</feature>
<keyword evidence="3" id="KW-0479">Metal-binding</keyword>
<sequence>MDPDTSTTSVVGTAPETEVVTICQDLLRVDSTNFGSGRARGEAEMAGLVAGLLTEIGATCRTYAPEPGRTTLVADWAPEGTDMSRPVLLLHGHSDVVPADASDWTVPPFSGEIRDDCLWGRGAIDMKGFLAMVLSAMRARHRRGEVPSRPVRFILFADEEASGTLGSSWLGPHHPEIFDGVTEAISEIGGFSVTTPQGRRGYVVQAAEKGLWWFRMTATGLAGHGSMRNPDNAVARICAAVDRIVAHRWPDLHHPVQEAFLDSYSLLWGVDVDHDDLEGSLAGLGPLSRMVGAASSQMVTPTVLSAGYKVNVIPTAASAELDARFVPGHDEEMIAQIKDLAGPGITFETIAYRPSVEAPFDGPVVDAIRSAIDAEDPGAMVLPFLNSAGTDAKGFARLPDGRTIRCYGCTPLKLPEDFDFISLYHGVDERVPLDSLAFGARVVDHILEEA</sequence>
<evidence type="ECO:0000256" key="3">
    <source>
        <dbReference type="ARBA" id="ARBA00022723"/>
    </source>
</evidence>
<dbReference type="SUPFAM" id="SSF53187">
    <property type="entry name" value="Zn-dependent exopeptidases"/>
    <property type="match status" value="1"/>
</dbReference>
<dbReference type="PROSITE" id="PS00758">
    <property type="entry name" value="ARGE_DAPE_CPG2_1"/>
    <property type="match status" value="1"/>
</dbReference>
<evidence type="ECO:0000313" key="8">
    <source>
        <dbReference type="Proteomes" id="UP000285875"/>
    </source>
</evidence>
<dbReference type="Pfam" id="PF01546">
    <property type="entry name" value="Peptidase_M20"/>
    <property type="match status" value="1"/>
</dbReference>
<dbReference type="NCBIfam" id="NF005913">
    <property type="entry name" value="PRK07906.1"/>
    <property type="match status" value="1"/>
</dbReference>
<name>A0A3T0RYM4_9ACTN</name>
<evidence type="ECO:0000256" key="5">
    <source>
        <dbReference type="ARBA" id="ARBA00022833"/>
    </source>
</evidence>
<dbReference type="InterPro" id="IPR036264">
    <property type="entry name" value="Bact_exopeptidase_dim_dom"/>
</dbReference>
<evidence type="ECO:0000313" key="7">
    <source>
        <dbReference type="EMBL" id="AZZ39216.1"/>
    </source>
</evidence>
<dbReference type="AlphaFoldDB" id="A0A3T0RYM4"/>
<reference evidence="8" key="1">
    <citation type="submission" date="2017-12" db="EMBL/GenBank/DDBJ databases">
        <title>Whole genome sequencing of Acidipropionibacterium jensenii strains JS279 and JS280.</title>
        <authorList>
            <person name="Deptula P."/>
            <person name="Laine P."/>
            <person name="Smolander O.-P."/>
            <person name="Paulin L."/>
            <person name="Auvinen P."/>
            <person name="Varmanen P."/>
        </authorList>
    </citation>
    <scope>NUCLEOTIDE SEQUENCE [LARGE SCALE GENOMIC DNA]</scope>
    <source>
        <strain evidence="8">JS280</strain>
    </source>
</reference>
<dbReference type="Gene3D" id="3.30.70.360">
    <property type="match status" value="1"/>
</dbReference>
<protein>
    <recommendedName>
        <fullName evidence="6">Peptidase M20 dimerisation domain-containing protein</fullName>
    </recommendedName>
</protein>
<comment type="cofactor">
    <cofactor evidence="1">
        <name>Zn(2+)</name>
        <dbReference type="ChEBI" id="CHEBI:29105"/>
    </cofactor>
</comment>